<feature type="domain" description="Histidine kinase" evidence="6">
    <location>
        <begin position="173"/>
        <end position="393"/>
    </location>
</feature>
<dbReference type="SUPFAM" id="SSF47384">
    <property type="entry name" value="Homodimeric domain of signal transducing histidine kinase"/>
    <property type="match status" value="1"/>
</dbReference>
<keyword evidence="3" id="KW-0597">Phosphoprotein</keyword>
<dbReference type="PANTHER" id="PTHR43047:SF63">
    <property type="entry name" value="HISTIDINE KINASE"/>
    <property type="match status" value="1"/>
</dbReference>
<evidence type="ECO:0000256" key="4">
    <source>
        <dbReference type="ARBA" id="ARBA00022679"/>
    </source>
</evidence>
<organism evidence="7 8">
    <name type="scientific">Dongia rigui</name>
    <dbReference type="NCBI Taxonomy" id="940149"/>
    <lineage>
        <taxon>Bacteria</taxon>
        <taxon>Pseudomonadati</taxon>
        <taxon>Pseudomonadota</taxon>
        <taxon>Alphaproteobacteria</taxon>
        <taxon>Rhodospirillales</taxon>
        <taxon>Dongiaceae</taxon>
        <taxon>Dongia</taxon>
    </lineage>
</organism>
<dbReference type="Gene3D" id="1.10.287.130">
    <property type="match status" value="1"/>
</dbReference>
<dbReference type="InterPro" id="IPR003594">
    <property type="entry name" value="HATPase_dom"/>
</dbReference>
<gene>
    <name evidence="7" type="ORF">SMD31_10840</name>
</gene>
<evidence type="ECO:0000256" key="5">
    <source>
        <dbReference type="ARBA" id="ARBA00022777"/>
    </source>
</evidence>
<dbReference type="SMART" id="SM00387">
    <property type="entry name" value="HATPase_c"/>
    <property type="match status" value="1"/>
</dbReference>
<dbReference type="PRINTS" id="PR00344">
    <property type="entry name" value="BCTRLSENSOR"/>
</dbReference>
<dbReference type="PANTHER" id="PTHR43047">
    <property type="entry name" value="TWO-COMPONENT HISTIDINE PROTEIN KINASE"/>
    <property type="match status" value="1"/>
</dbReference>
<dbReference type="Pfam" id="PF02518">
    <property type="entry name" value="HATPase_c"/>
    <property type="match status" value="1"/>
</dbReference>
<dbReference type="GO" id="GO:0016301">
    <property type="term" value="F:kinase activity"/>
    <property type="evidence" value="ECO:0007669"/>
    <property type="project" value="UniProtKB-KW"/>
</dbReference>
<dbReference type="CDD" id="cd00082">
    <property type="entry name" value="HisKA"/>
    <property type="match status" value="1"/>
</dbReference>
<dbReference type="InterPro" id="IPR004358">
    <property type="entry name" value="Sig_transdc_His_kin-like_C"/>
</dbReference>
<dbReference type="PROSITE" id="PS50109">
    <property type="entry name" value="HIS_KIN"/>
    <property type="match status" value="1"/>
</dbReference>
<protein>
    <recommendedName>
        <fullName evidence="2">histidine kinase</fullName>
        <ecNumber evidence="2">2.7.13.3</ecNumber>
    </recommendedName>
</protein>
<dbReference type="InterPro" id="IPR000014">
    <property type="entry name" value="PAS"/>
</dbReference>
<dbReference type="RefSeq" id="WP_320500851.1">
    <property type="nucleotide sequence ID" value="NZ_JAXCLX010000001.1"/>
</dbReference>
<dbReference type="InterPro" id="IPR036097">
    <property type="entry name" value="HisK_dim/P_sf"/>
</dbReference>
<keyword evidence="4" id="KW-0808">Transferase</keyword>
<keyword evidence="8" id="KW-1185">Reference proteome</keyword>
<dbReference type="SUPFAM" id="SSF55785">
    <property type="entry name" value="PYP-like sensor domain (PAS domain)"/>
    <property type="match status" value="1"/>
</dbReference>
<dbReference type="InterPro" id="IPR003661">
    <property type="entry name" value="HisK_dim/P_dom"/>
</dbReference>
<name>A0ABU5DYR9_9PROT</name>
<proteinExistence type="predicted"/>
<evidence type="ECO:0000256" key="1">
    <source>
        <dbReference type="ARBA" id="ARBA00000085"/>
    </source>
</evidence>
<dbReference type="EMBL" id="JAXCLX010000001">
    <property type="protein sequence ID" value="MDY0872424.1"/>
    <property type="molecule type" value="Genomic_DNA"/>
</dbReference>
<dbReference type="SUPFAM" id="SSF55874">
    <property type="entry name" value="ATPase domain of HSP90 chaperone/DNA topoisomerase II/histidine kinase"/>
    <property type="match status" value="1"/>
</dbReference>
<comment type="caution">
    <text evidence="7">The sequence shown here is derived from an EMBL/GenBank/DDBJ whole genome shotgun (WGS) entry which is preliminary data.</text>
</comment>
<keyword evidence="5 7" id="KW-0418">Kinase</keyword>
<dbReference type="InterPro" id="IPR035965">
    <property type="entry name" value="PAS-like_dom_sf"/>
</dbReference>
<evidence type="ECO:0000313" key="7">
    <source>
        <dbReference type="EMBL" id="MDY0872424.1"/>
    </source>
</evidence>
<comment type="catalytic activity">
    <reaction evidence="1">
        <text>ATP + protein L-histidine = ADP + protein N-phospho-L-histidine.</text>
        <dbReference type="EC" id="2.7.13.3"/>
    </reaction>
</comment>
<dbReference type="Proteomes" id="UP001271769">
    <property type="component" value="Unassembled WGS sequence"/>
</dbReference>
<dbReference type="SMART" id="SM00388">
    <property type="entry name" value="HisKA"/>
    <property type="match status" value="1"/>
</dbReference>
<evidence type="ECO:0000256" key="2">
    <source>
        <dbReference type="ARBA" id="ARBA00012438"/>
    </source>
</evidence>
<dbReference type="InterPro" id="IPR005467">
    <property type="entry name" value="His_kinase_dom"/>
</dbReference>
<sequence>MQPDAARQGAAMSAADAALLDVIATPIVITHLATTDILFANAAAKALFERPADLPAGHRTDHLYADANLRGELIQRLRRDGSIQNFEIEFQSFTGRRFWGLLSGRATKYEGADALVASIVDISAQKEREVQLAQATEQLRVQAASTAQLNHELKRQRQVAITASRAKSDFLARMSHELRSPLNAILGFSEVIAGRVFGADGTARYEDYARNINQAGTHLLELINDILDLSKVEAGEMQLSLEPIELKELINSSVQLMTPIAEKRGVQLVVDLGRSPLSLVADRRRLRQMVVNLVSNAIKFTLAGGTVMITAHQAQGNIVIDVADSGIGMTPDQVKVALQPFGQVPTDSPYAQTGTGLGLPIVDSLVKLHGGKLDIQSTPNVGTTVTLTIPKVR</sequence>
<dbReference type="EC" id="2.7.13.3" evidence="2"/>
<dbReference type="Gene3D" id="3.30.565.10">
    <property type="entry name" value="Histidine kinase-like ATPase, C-terminal domain"/>
    <property type="match status" value="1"/>
</dbReference>
<dbReference type="InterPro" id="IPR036890">
    <property type="entry name" value="HATPase_C_sf"/>
</dbReference>
<dbReference type="Pfam" id="PF00512">
    <property type="entry name" value="HisKA"/>
    <property type="match status" value="1"/>
</dbReference>
<evidence type="ECO:0000313" key="8">
    <source>
        <dbReference type="Proteomes" id="UP001271769"/>
    </source>
</evidence>
<reference evidence="7 8" key="1">
    <citation type="journal article" date="2013" name="Antonie Van Leeuwenhoek">
        <title>Dongia rigui sp. nov., isolated from freshwater of a large wetland in Korea.</title>
        <authorList>
            <person name="Baik K.S."/>
            <person name="Hwang Y.M."/>
            <person name="Choi J.S."/>
            <person name="Kwon J."/>
            <person name="Seong C.N."/>
        </authorList>
    </citation>
    <scope>NUCLEOTIDE SEQUENCE [LARGE SCALE GENOMIC DNA]</scope>
    <source>
        <strain evidence="7 8">04SU4-P</strain>
    </source>
</reference>
<dbReference type="Gene3D" id="3.30.450.20">
    <property type="entry name" value="PAS domain"/>
    <property type="match status" value="1"/>
</dbReference>
<evidence type="ECO:0000256" key="3">
    <source>
        <dbReference type="ARBA" id="ARBA00022553"/>
    </source>
</evidence>
<evidence type="ECO:0000259" key="6">
    <source>
        <dbReference type="PROSITE" id="PS50109"/>
    </source>
</evidence>
<accession>A0ABU5DYR9</accession>
<dbReference type="CDD" id="cd00130">
    <property type="entry name" value="PAS"/>
    <property type="match status" value="1"/>
</dbReference>